<feature type="transmembrane region" description="Helical" evidence="1">
    <location>
        <begin position="13"/>
        <end position="33"/>
    </location>
</feature>
<dbReference type="Proteomes" id="UP000320591">
    <property type="component" value="Chromosome"/>
</dbReference>
<keyword evidence="3" id="KW-1185">Reference proteome</keyword>
<proteinExistence type="predicted"/>
<evidence type="ECO:0000313" key="3">
    <source>
        <dbReference type="Proteomes" id="UP000320591"/>
    </source>
</evidence>
<evidence type="ECO:0000256" key="1">
    <source>
        <dbReference type="SAM" id="Phobius"/>
    </source>
</evidence>
<reference evidence="2 3" key="1">
    <citation type="journal article" date="2019" name="Environ. Microbiol.">
        <title>The phytopathogenic nature of Dickeya aquatica 174/2 and the dynamic early evolution of Dickeya pathogenicity.</title>
        <authorList>
            <person name="Duprey A."/>
            <person name="Taib N."/>
            <person name="Leonard S."/>
            <person name="Garin T."/>
            <person name="Flandrois J.P."/>
            <person name="Nasser W."/>
            <person name="Brochier-Armanet C."/>
            <person name="Reverchon S."/>
        </authorList>
    </citation>
    <scope>NUCLEOTIDE SEQUENCE [LARGE SCALE GENOMIC DNA]</scope>
    <source>
        <strain evidence="2 3">NCPPB 569</strain>
    </source>
</reference>
<dbReference type="RefSeq" id="WP_042871507.1">
    <property type="nucleotide sequence ID" value="NZ_CM001975.1"/>
</dbReference>
<dbReference type="EMBL" id="CP042220">
    <property type="protein sequence ID" value="QDX29540.1"/>
    <property type="molecule type" value="Genomic_DNA"/>
</dbReference>
<dbReference type="KEGG" id="dic:Dpoa569_0001315"/>
<gene>
    <name evidence="2" type="ORF">Dpoa569_0001315</name>
</gene>
<dbReference type="AlphaFoldDB" id="A0A5B8IAT0"/>
<sequence length="99" mass="11222">MVGNNDIKIFGKYSIRFMPLLFIALTAFCGYQIGQESSAMTRRLTAANMQNSRLSSENAKLTTQQNQPNVTVIVPSEQQRSQSVQRNYAELRNSSDIRF</sequence>
<name>A0A5B8IAT0_9GAMM</name>
<organism evidence="2 3">
    <name type="scientific">Dickeya poaceiphila</name>
    <dbReference type="NCBI Taxonomy" id="568768"/>
    <lineage>
        <taxon>Bacteria</taxon>
        <taxon>Pseudomonadati</taxon>
        <taxon>Pseudomonadota</taxon>
        <taxon>Gammaproteobacteria</taxon>
        <taxon>Enterobacterales</taxon>
        <taxon>Pectobacteriaceae</taxon>
        <taxon>Dickeya</taxon>
    </lineage>
</organism>
<evidence type="ECO:0000313" key="2">
    <source>
        <dbReference type="EMBL" id="QDX29540.1"/>
    </source>
</evidence>
<keyword evidence="1" id="KW-0472">Membrane</keyword>
<protein>
    <submittedName>
        <fullName evidence="2">Uncharacterized protein</fullName>
    </submittedName>
</protein>
<keyword evidence="1" id="KW-0812">Transmembrane</keyword>
<keyword evidence="1" id="KW-1133">Transmembrane helix</keyword>
<accession>A0A5B8IAT0</accession>